<feature type="compositionally biased region" description="Basic and acidic residues" evidence="1">
    <location>
        <begin position="1"/>
        <end position="11"/>
    </location>
</feature>
<accession>A0A484V624</accession>
<organism evidence="3">
    <name type="scientific">plant metagenome</name>
    <dbReference type="NCBI Taxonomy" id="1297885"/>
    <lineage>
        <taxon>unclassified sequences</taxon>
        <taxon>metagenomes</taxon>
        <taxon>organismal metagenomes</taxon>
    </lineage>
</organism>
<dbReference type="EMBL" id="CAADIM010000008">
    <property type="protein sequence ID" value="VFR66815.1"/>
    <property type="molecule type" value="Genomic_DNA"/>
</dbReference>
<feature type="region of interest" description="Disordered" evidence="1">
    <location>
        <begin position="1"/>
        <end position="42"/>
    </location>
</feature>
<name>A0A484V624_9ZZZZ</name>
<dbReference type="EMBL" id="CAADIN010000033">
    <property type="protein sequence ID" value="VFR94988.1"/>
    <property type="molecule type" value="Genomic_DNA"/>
</dbReference>
<gene>
    <name evidence="2" type="ORF">ISE1_3496</name>
    <name evidence="3" type="ORF">ISE2_3477</name>
</gene>
<protein>
    <submittedName>
        <fullName evidence="3">Uncharacterized protein</fullName>
    </submittedName>
</protein>
<proteinExistence type="predicted"/>
<dbReference type="AlphaFoldDB" id="A0A484V624"/>
<evidence type="ECO:0000313" key="2">
    <source>
        <dbReference type="EMBL" id="VFR66815.1"/>
    </source>
</evidence>
<evidence type="ECO:0000256" key="1">
    <source>
        <dbReference type="SAM" id="MobiDB-lite"/>
    </source>
</evidence>
<evidence type="ECO:0000313" key="3">
    <source>
        <dbReference type="EMBL" id="VFR94988.1"/>
    </source>
</evidence>
<sequence>MVAVEHFDGGGRRAPQSTHGRGPFAWHHDPAVGQLKKVKKNK</sequence>
<reference evidence="3" key="1">
    <citation type="submission" date="2019-03" db="EMBL/GenBank/DDBJ databases">
        <authorList>
            <person name="Danneels B."/>
        </authorList>
    </citation>
    <scope>NUCLEOTIDE SEQUENCE</scope>
</reference>